<dbReference type="SUPFAM" id="SSF55785">
    <property type="entry name" value="PYP-like sensor domain (PAS domain)"/>
    <property type="match status" value="3"/>
</dbReference>
<dbReference type="EMBL" id="CP001349">
    <property type="protein sequence ID" value="ACL55802.1"/>
    <property type="molecule type" value="Genomic_DNA"/>
</dbReference>
<feature type="domain" description="PAC" evidence="9">
    <location>
        <begin position="243"/>
        <end position="295"/>
    </location>
</feature>
<evidence type="ECO:0000256" key="3">
    <source>
        <dbReference type="ARBA" id="ARBA00022553"/>
    </source>
</evidence>
<dbReference type="Pfam" id="PF02518">
    <property type="entry name" value="HATPase_c"/>
    <property type="match status" value="1"/>
</dbReference>
<dbReference type="Pfam" id="PF00512">
    <property type="entry name" value="HisKA"/>
    <property type="match status" value="1"/>
</dbReference>
<organism evidence="10 11">
    <name type="scientific">Methylobacterium nodulans (strain LMG 21967 / CNCM I-2342 / ORS 2060)</name>
    <dbReference type="NCBI Taxonomy" id="460265"/>
    <lineage>
        <taxon>Bacteria</taxon>
        <taxon>Pseudomonadati</taxon>
        <taxon>Pseudomonadota</taxon>
        <taxon>Alphaproteobacteria</taxon>
        <taxon>Hyphomicrobiales</taxon>
        <taxon>Methylobacteriaceae</taxon>
        <taxon>Methylobacterium</taxon>
    </lineage>
</organism>
<dbReference type="NCBIfam" id="TIGR00229">
    <property type="entry name" value="sensory_box"/>
    <property type="match status" value="2"/>
</dbReference>
<evidence type="ECO:0000256" key="5">
    <source>
        <dbReference type="SAM" id="Coils"/>
    </source>
</evidence>
<dbReference type="Proteomes" id="UP000008207">
    <property type="component" value="Chromosome"/>
</dbReference>
<dbReference type="Pfam" id="PF00072">
    <property type="entry name" value="Response_reg"/>
    <property type="match status" value="1"/>
</dbReference>
<evidence type="ECO:0000259" key="8">
    <source>
        <dbReference type="PROSITE" id="PS50112"/>
    </source>
</evidence>
<dbReference type="PROSITE" id="PS50112">
    <property type="entry name" value="PAS"/>
    <property type="match status" value="1"/>
</dbReference>
<dbReference type="PRINTS" id="PR00344">
    <property type="entry name" value="BCTRLSENSOR"/>
</dbReference>
<dbReference type="SMART" id="SM00448">
    <property type="entry name" value="REC"/>
    <property type="match status" value="1"/>
</dbReference>
<dbReference type="CDD" id="cd16919">
    <property type="entry name" value="HATPase_CckA-like"/>
    <property type="match status" value="1"/>
</dbReference>
<dbReference type="AlphaFoldDB" id="B8IF91"/>
<dbReference type="eggNOG" id="COG4191">
    <property type="taxonomic scope" value="Bacteria"/>
</dbReference>
<evidence type="ECO:0000259" key="7">
    <source>
        <dbReference type="PROSITE" id="PS50110"/>
    </source>
</evidence>
<dbReference type="CDD" id="cd00082">
    <property type="entry name" value="HisKA"/>
    <property type="match status" value="1"/>
</dbReference>
<accession>B8IF91</accession>
<gene>
    <name evidence="10" type="ordered locus">Mnod_0770</name>
</gene>
<feature type="coiled-coil region" evidence="5">
    <location>
        <begin position="408"/>
        <end position="442"/>
    </location>
</feature>
<evidence type="ECO:0000259" key="6">
    <source>
        <dbReference type="PROSITE" id="PS50109"/>
    </source>
</evidence>
<dbReference type="InterPro" id="IPR004358">
    <property type="entry name" value="Sig_transdc_His_kin-like_C"/>
</dbReference>
<dbReference type="STRING" id="460265.Mnod_0770"/>
<dbReference type="CDD" id="cd18161">
    <property type="entry name" value="REC_hyHK_blue-like"/>
    <property type="match status" value="1"/>
</dbReference>
<feature type="modified residue" description="4-aspartylphosphate" evidence="4">
    <location>
        <position position="747"/>
    </location>
</feature>
<evidence type="ECO:0000256" key="4">
    <source>
        <dbReference type="PROSITE-ProRule" id="PRU00169"/>
    </source>
</evidence>
<proteinExistence type="predicted"/>
<evidence type="ECO:0000256" key="1">
    <source>
        <dbReference type="ARBA" id="ARBA00000085"/>
    </source>
</evidence>
<feature type="domain" description="PAC" evidence="9">
    <location>
        <begin position="360"/>
        <end position="413"/>
    </location>
</feature>
<dbReference type="Gene3D" id="3.40.50.2300">
    <property type="match status" value="1"/>
</dbReference>
<dbReference type="EC" id="2.7.13.3" evidence="2"/>
<dbReference type="PANTHER" id="PTHR43065">
    <property type="entry name" value="SENSOR HISTIDINE KINASE"/>
    <property type="match status" value="1"/>
</dbReference>
<dbReference type="InterPro" id="IPR001789">
    <property type="entry name" value="Sig_transdc_resp-reg_receiver"/>
</dbReference>
<evidence type="ECO:0000313" key="11">
    <source>
        <dbReference type="Proteomes" id="UP000008207"/>
    </source>
</evidence>
<dbReference type="PROSITE" id="PS50110">
    <property type="entry name" value="RESPONSE_REGULATORY"/>
    <property type="match status" value="1"/>
</dbReference>
<dbReference type="Gene3D" id="3.30.450.20">
    <property type="entry name" value="PAS domain"/>
    <property type="match status" value="3"/>
</dbReference>
<feature type="domain" description="PAS" evidence="8">
    <location>
        <begin position="26"/>
        <end position="99"/>
    </location>
</feature>
<evidence type="ECO:0000256" key="2">
    <source>
        <dbReference type="ARBA" id="ARBA00012438"/>
    </source>
</evidence>
<dbReference type="eggNOG" id="COG0784">
    <property type="taxonomic scope" value="Bacteria"/>
</dbReference>
<evidence type="ECO:0000259" key="9">
    <source>
        <dbReference type="PROSITE" id="PS50113"/>
    </source>
</evidence>
<dbReference type="Pfam" id="PF13426">
    <property type="entry name" value="PAS_9"/>
    <property type="match status" value="1"/>
</dbReference>
<dbReference type="InterPro" id="IPR003661">
    <property type="entry name" value="HisK_dim/P_dom"/>
</dbReference>
<dbReference type="InterPro" id="IPR005467">
    <property type="entry name" value="His_kinase_dom"/>
</dbReference>
<dbReference type="PROSITE" id="PS50109">
    <property type="entry name" value="HIS_KIN"/>
    <property type="match status" value="1"/>
</dbReference>
<dbReference type="SUPFAM" id="SSF55874">
    <property type="entry name" value="ATPase domain of HSP90 chaperone/DNA topoisomerase II/histidine kinase"/>
    <property type="match status" value="1"/>
</dbReference>
<feature type="domain" description="Response regulatory" evidence="7">
    <location>
        <begin position="697"/>
        <end position="812"/>
    </location>
</feature>
<keyword evidence="5" id="KW-0175">Coiled coil</keyword>
<dbReference type="SMART" id="SM00388">
    <property type="entry name" value="HisKA"/>
    <property type="match status" value="1"/>
</dbReference>
<dbReference type="InterPro" id="IPR036097">
    <property type="entry name" value="HisK_dim/P_sf"/>
</dbReference>
<reference evidence="10 11" key="1">
    <citation type="submission" date="2009-01" db="EMBL/GenBank/DDBJ databases">
        <title>Complete sequence of chromosome of Methylobacterium nodulans ORS 2060.</title>
        <authorList>
            <consortium name="US DOE Joint Genome Institute"/>
            <person name="Lucas S."/>
            <person name="Copeland A."/>
            <person name="Lapidus A."/>
            <person name="Glavina del Rio T."/>
            <person name="Dalin E."/>
            <person name="Tice H."/>
            <person name="Bruce D."/>
            <person name="Goodwin L."/>
            <person name="Pitluck S."/>
            <person name="Sims D."/>
            <person name="Brettin T."/>
            <person name="Detter J.C."/>
            <person name="Han C."/>
            <person name="Larimer F."/>
            <person name="Land M."/>
            <person name="Hauser L."/>
            <person name="Kyrpides N."/>
            <person name="Ivanova N."/>
            <person name="Marx C.J."/>
            <person name="Richardson P."/>
        </authorList>
    </citation>
    <scope>NUCLEOTIDE SEQUENCE [LARGE SCALE GENOMIC DNA]</scope>
    <source>
        <strain evidence="11">LMG 21967 / CNCM I-2342 / ORS 2060</strain>
    </source>
</reference>
<keyword evidence="10" id="KW-0808">Transferase</keyword>
<dbReference type="InterPro" id="IPR000700">
    <property type="entry name" value="PAS-assoc_C"/>
</dbReference>
<dbReference type="InterPro" id="IPR013655">
    <property type="entry name" value="PAS_fold_3"/>
</dbReference>
<comment type="catalytic activity">
    <reaction evidence="1">
        <text>ATP + protein L-histidine = ADP + protein N-phospho-L-histidine.</text>
        <dbReference type="EC" id="2.7.13.3"/>
    </reaction>
</comment>
<dbReference type="InterPro" id="IPR011006">
    <property type="entry name" value="CheY-like_superfamily"/>
</dbReference>
<dbReference type="InterPro" id="IPR001610">
    <property type="entry name" value="PAC"/>
</dbReference>
<feature type="domain" description="PAC" evidence="9">
    <location>
        <begin position="100"/>
        <end position="154"/>
    </location>
</feature>
<dbReference type="SMART" id="SM00086">
    <property type="entry name" value="PAC"/>
    <property type="match status" value="3"/>
</dbReference>
<sequence length="814" mass="88542">MSDGRQMPPAADEQSIATARAAVHRQAGPFITVLERTRQPMILTDPHLPDNPIVFANAAFQALTGYAEEDLVGRNCRLLQGPDTDPATVARIRAAIAEGREIRASILNYRKDGRPFWNELFVCPVFDEAGRLINFFASQVDATLAHEAEAAQTRLSAAEGRLAEVQRQLALTLSAAGIAGTWDWDIPRRRLHVDERFALLNGIAVPVEPAGVPTSAFFASIHPLDRTRIRLAVSAMLNGAEVFDKEYRLRAPDGTVRWVHARGRCHYGPDEAPVRFTGVLVEATDQKRMEERLRIAQTAGQVGAFEYVPGFATVAVSPQFCSLLGLMPTEILAASAVNALVVEGDPPLMDPGLSEVGELPDTEMRVRRADSGEIRWLARRGEAIRDNETSDLRHVGVIYDVTATKQAEVRLRELNDTLEARVREAIAEREQAEAQLRQSQKMEAVGQLTGGIAHDFNNLLTGIVGSLDLMQTRIGEGRTENLTRYAGLAMASAQRAAALTHRLLAFSRRQPLEARPVDVNGLVSSMDELLRRTLGEQIRLEIAVAGGLWLTLCDPNQLENAILNLAINARDAMPDGGHLTIETANACLDEAHAAREIGVKAGQYVCLSVSDTGTGMPADVIARAFDPFFTTKPLGQGTGLGLSMIYGFATQSEGNVKIYSEPGQGTTVKLYLPRYRGEVEPPAETRGEAPRAERGETVLVVEDDATVRALVIEVLQELGYQALEAPDGPAGLRLLQSNVHVDLLITDVGLPGINGRQLADQVRLFRPHLRVLFMTGYAENAAFGNGQIGPGMQMITKPFAVDALATKIRAMLEA</sequence>
<protein>
    <recommendedName>
        <fullName evidence="2">histidine kinase</fullName>
        <ecNumber evidence="2">2.7.13.3</ecNumber>
    </recommendedName>
</protein>
<dbReference type="SUPFAM" id="SSF47384">
    <property type="entry name" value="Homodimeric domain of signal transducing histidine kinase"/>
    <property type="match status" value="1"/>
</dbReference>
<dbReference type="HOGENOM" id="CLU_000445_114_51_5"/>
<dbReference type="InterPro" id="IPR035965">
    <property type="entry name" value="PAS-like_dom_sf"/>
</dbReference>
<dbReference type="Pfam" id="PF08447">
    <property type="entry name" value="PAS_3"/>
    <property type="match status" value="1"/>
</dbReference>
<dbReference type="PANTHER" id="PTHR43065:SF42">
    <property type="entry name" value="TWO-COMPONENT SENSOR PPRA"/>
    <property type="match status" value="1"/>
</dbReference>
<dbReference type="InterPro" id="IPR000014">
    <property type="entry name" value="PAS"/>
</dbReference>
<dbReference type="PROSITE" id="PS50113">
    <property type="entry name" value="PAC"/>
    <property type="match status" value="3"/>
</dbReference>
<dbReference type="SUPFAM" id="SSF52172">
    <property type="entry name" value="CheY-like"/>
    <property type="match status" value="1"/>
</dbReference>
<dbReference type="Gene3D" id="2.10.70.100">
    <property type="match status" value="1"/>
</dbReference>
<keyword evidence="10" id="KW-0418">Kinase</keyword>
<dbReference type="SMART" id="SM00091">
    <property type="entry name" value="PAS"/>
    <property type="match status" value="2"/>
</dbReference>
<evidence type="ECO:0000313" key="10">
    <source>
        <dbReference type="EMBL" id="ACL55802.1"/>
    </source>
</evidence>
<dbReference type="Gene3D" id="1.10.287.130">
    <property type="match status" value="1"/>
</dbReference>
<keyword evidence="3 4" id="KW-0597">Phosphoprotein</keyword>
<dbReference type="CDD" id="cd00130">
    <property type="entry name" value="PAS"/>
    <property type="match status" value="2"/>
</dbReference>
<dbReference type="KEGG" id="mno:Mnod_0770"/>
<keyword evidence="11" id="KW-1185">Reference proteome</keyword>
<name>B8IF91_METNO</name>
<dbReference type="InterPro" id="IPR003594">
    <property type="entry name" value="HATPase_dom"/>
</dbReference>
<dbReference type="SMART" id="SM00387">
    <property type="entry name" value="HATPase_c"/>
    <property type="match status" value="1"/>
</dbReference>
<dbReference type="InterPro" id="IPR036890">
    <property type="entry name" value="HATPase_C_sf"/>
</dbReference>
<dbReference type="Gene3D" id="3.30.565.10">
    <property type="entry name" value="Histidine kinase-like ATPase, C-terminal domain"/>
    <property type="match status" value="1"/>
</dbReference>
<feature type="domain" description="Histidine kinase" evidence="6">
    <location>
        <begin position="451"/>
        <end position="676"/>
    </location>
</feature>
<dbReference type="GO" id="GO:0000155">
    <property type="term" value="F:phosphorelay sensor kinase activity"/>
    <property type="evidence" value="ECO:0007669"/>
    <property type="project" value="InterPro"/>
</dbReference>